<evidence type="ECO:0000256" key="7">
    <source>
        <dbReference type="ARBA" id="ARBA00022840"/>
    </source>
</evidence>
<dbReference type="GO" id="GO:0005524">
    <property type="term" value="F:ATP binding"/>
    <property type="evidence" value="ECO:0007669"/>
    <property type="project" value="UniProtKB-KW"/>
</dbReference>
<protein>
    <recommendedName>
        <fullName evidence="3">tetrahydrofolate synthase</fullName>
        <ecNumber evidence="3">6.3.2.17</ecNumber>
    </recommendedName>
    <alternativeName>
        <fullName evidence="9">Tetrahydrofolylpolyglutamate synthase</fullName>
    </alternativeName>
</protein>
<dbReference type="InterPro" id="IPR036565">
    <property type="entry name" value="Mur-like_cat_sf"/>
</dbReference>
<keyword evidence="8" id="KW-0460">Magnesium</keyword>
<keyword evidence="4 11" id="KW-0436">Ligase</keyword>
<organism evidence="14">
    <name type="scientific">uncultured Anaerotruncus sp</name>
    <dbReference type="NCBI Taxonomy" id="905011"/>
    <lineage>
        <taxon>Bacteria</taxon>
        <taxon>Bacillati</taxon>
        <taxon>Bacillota</taxon>
        <taxon>Clostridia</taxon>
        <taxon>Eubacteriales</taxon>
        <taxon>Oscillospiraceae</taxon>
        <taxon>Anaerotruncus</taxon>
        <taxon>environmental samples</taxon>
    </lineage>
</organism>
<dbReference type="PROSITE" id="PS01011">
    <property type="entry name" value="FOLYLPOLYGLU_SYNT_1"/>
    <property type="match status" value="1"/>
</dbReference>
<dbReference type="Gene3D" id="3.40.1190.10">
    <property type="entry name" value="Mur-like, catalytic domain"/>
    <property type="match status" value="1"/>
</dbReference>
<evidence type="ECO:0000256" key="4">
    <source>
        <dbReference type="ARBA" id="ARBA00022598"/>
    </source>
</evidence>
<evidence type="ECO:0000256" key="8">
    <source>
        <dbReference type="ARBA" id="ARBA00022842"/>
    </source>
</evidence>
<dbReference type="PANTHER" id="PTHR11136:SF0">
    <property type="entry name" value="DIHYDROFOLATE SYNTHETASE-RELATED"/>
    <property type="match status" value="1"/>
</dbReference>
<dbReference type="Pfam" id="PF08245">
    <property type="entry name" value="Mur_ligase_M"/>
    <property type="match status" value="1"/>
</dbReference>
<dbReference type="SUPFAM" id="SSF53244">
    <property type="entry name" value="MurD-like peptide ligases, peptide-binding domain"/>
    <property type="match status" value="1"/>
</dbReference>
<proteinExistence type="inferred from homology"/>
<dbReference type="InterPro" id="IPR013221">
    <property type="entry name" value="Mur_ligase_cen"/>
</dbReference>
<dbReference type="GO" id="GO:0008841">
    <property type="term" value="F:dihydrofolate synthase activity"/>
    <property type="evidence" value="ECO:0007669"/>
    <property type="project" value="TreeGrafter"/>
</dbReference>
<name>A0A1C6K753_9FIRM</name>
<keyword evidence="5" id="KW-0479">Metal-binding</keyword>
<sequence length="431" mass="46892">MLDWRQAEAYVQGRDRFVKKPGLARMRQLMHRLGDPQDRLRCIHIAGTNGKGSTTVMTAGILQAAGYRVGMNISPYVLEFRERFQVNGQMISRQELAQLVTEIKRVCDEMEAAGDYVTAFEITTAVAFCWFARQDLDFVCLEVGLGGRFDATNVIKEPLCCAITSISLDHTKILGDTVEQIAAEKCGILKLGRPVVCYPDQPAEALQTICAQAAAQDCPLVLPDMADIQVHKSDLLGNDIAYRGQQLRIPFGGAHQIKNAAVVLAVIEQLRQQDFEIPPAAVQQGLAAARFPARLEVLGQKPLVVLDGAHNLSGAQALCRAVEAAQLPPGGRRIAVMGMLNDKDAAGIAALAGPLFDEILLVDIHNSRAVNSDQLAAVFAGHCRQVSSWHQLDRAVQAAFERSGADDLLVFCGSLYLASEVRSLLVARQKK</sequence>
<comment type="catalytic activity">
    <reaction evidence="10">
        <text>(6S)-5,6,7,8-tetrahydrofolyl-(gamma-L-Glu)(n) + L-glutamate + ATP = (6S)-5,6,7,8-tetrahydrofolyl-(gamma-L-Glu)(n+1) + ADP + phosphate + H(+)</text>
        <dbReference type="Rhea" id="RHEA:10580"/>
        <dbReference type="Rhea" id="RHEA-COMP:14738"/>
        <dbReference type="Rhea" id="RHEA-COMP:14740"/>
        <dbReference type="ChEBI" id="CHEBI:15378"/>
        <dbReference type="ChEBI" id="CHEBI:29985"/>
        <dbReference type="ChEBI" id="CHEBI:30616"/>
        <dbReference type="ChEBI" id="CHEBI:43474"/>
        <dbReference type="ChEBI" id="CHEBI:141005"/>
        <dbReference type="ChEBI" id="CHEBI:456216"/>
        <dbReference type="EC" id="6.3.2.17"/>
    </reaction>
</comment>
<evidence type="ECO:0000259" key="12">
    <source>
        <dbReference type="Pfam" id="PF02875"/>
    </source>
</evidence>
<dbReference type="AlphaFoldDB" id="A0A1C6K753"/>
<dbReference type="EC" id="6.3.2.17" evidence="3"/>
<comment type="similarity">
    <text evidence="2 11">Belongs to the folylpolyglutamate synthase family.</text>
</comment>
<dbReference type="Pfam" id="PF02875">
    <property type="entry name" value="Mur_ligase_C"/>
    <property type="match status" value="1"/>
</dbReference>
<comment type="cofactor">
    <cofactor evidence="1">
        <name>Mg(2+)</name>
        <dbReference type="ChEBI" id="CHEBI:18420"/>
    </cofactor>
</comment>
<evidence type="ECO:0000256" key="5">
    <source>
        <dbReference type="ARBA" id="ARBA00022723"/>
    </source>
</evidence>
<evidence type="ECO:0000256" key="9">
    <source>
        <dbReference type="ARBA" id="ARBA00030592"/>
    </source>
</evidence>
<dbReference type="InterPro" id="IPR001645">
    <property type="entry name" value="Folylpolyglutamate_synth"/>
</dbReference>
<reference evidence="14" key="1">
    <citation type="submission" date="2015-09" db="EMBL/GenBank/DDBJ databases">
        <authorList>
            <consortium name="Pathogen Informatics"/>
        </authorList>
    </citation>
    <scope>NUCLEOTIDE SEQUENCE</scope>
    <source>
        <strain evidence="14">2789STDY5834896</strain>
    </source>
</reference>
<dbReference type="InterPro" id="IPR036615">
    <property type="entry name" value="Mur_ligase_C_dom_sf"/>
</dbReference>
<dbReference type="PANTHER" id="PTHR11136">
    <property type="entry name" value="FOLYLPOLYGLUTAMATE SYNTHASE-RELATED"/>
    <property type="match status" value="1"/>
</dbReference>
<dbReference type="InterPro" id="IPR018109">
    <property type="entry name" value="Folylpolyglutamate_synth_CS"/>
</dbReference>
<feature type="domain" description="Mur ligase C-terminal" evidence="12">
    <location>
        <begin position="294"/>
        <end position="414"/>
    </location>
</feature>
<dbReference type="GO" id="GO:0046872">
    <property type="term" value="F:metal ion binding"/>
    <property type="evidence" value="ECO:0007669"/>
    <property type="project" value="UniProtKB-KW"/>
</dbReference>
<dbReference type="GO" id="GO:0005737">
    <property type="term" value="C:cytoplasm"/>
    <property type="evidence" value="ECO:0007669"/>
    <property type="project" value="TreeGrafter"/>
</dbReference>
<keyword evidence="7 11" id="KW-0067">ATP-binding</keyword>
<dbReference type="GO" id="GO:0004326">
    <property type="term" value="F:tetrahydrofolylpolyglutamate synthase activity"/>
    <property type="evidence" value="ECO:0007669"/>
    <property type="project" value="UniProtKB-EC"/>
</dbReference>
<evidence type="ECO:0000256" key="1">
    <source>
        <dbReference type="ARBA" id="ARBA00001946"/>
    </source>
</evidence>
<evidence type="ECO:0000256" key="6">
    <source>
        <dbReference type="ARBA" id="ARBA00022741"/>
    </source>
</evidence>
<dbReference type="Gene3D" id="3.90.190.20">
    <property type="entry name" value="Mur ligase, C-terminal domain"/>
    <property type="match status" value="1"/>
</dbReference>
<evidence type="ECO:0000256" key="10">
    <source>
        <dbReference type="ARBA" id="ARBA00047493"/>
    </source>
</evidence>
<evidence type="ECO:0000256" key="2">
    <source>
        <dbReference type="ARBA" id="ARBA00008276"/>
    </source>
</evidence>
<accession>A0A1C6K753</accession>
<dbReference type="InterPro" id="IPR004101">
    <property type="entry name" value="Mur_ligase_C"/>
</dbReference>
<keyword evidence="6 11" id="KW-0547">Nucleotide-binding</keyword>
<dbReference type="SUPFAM" id="SSF53623">
    <property type="entry name" value="MurD-like peptide ligases, catalytic domain"/>
    <property type="match status" value="1"/>
</dbReference>
<evidence type="ECO:0000256" key="11">
    <source>
        <dbReference type="PIRNR" id="PIRNR001563"/>
    </source>
</evidence>
<dbReference type="PIRSF" id="PIRSF001563">
    <property type="entry name" value="Folylpolyglu_synth"/>
    <property type="match status" value="1"/>
</dbReference>
<evidence type="ECO:0000256" key="3">
    <source>
        <dbReference type="ARBA" id="ARBA00013025"/>
    </source>
</evidence>
<feature type="domain" description="Mur ligase central" evidence="13">
    <location>
        <begin position="45"/>
        <end position="266"/>
    </location>
</feature>
<dbReference type="FunFam" id="3.40.1190.10:FF:000011">
    <property type="entry name" value="Folylpolyglutamate synthase/dihydrofolate synthase"/>
    <property type="match status" value="1"/>
</dbReference>
<gene>
    <name evidence="14" type="primary">fgs</name>
    <name evidence="14" type="ORF">SAMEA3545359_02708</name>
</gene>
<dbReference type="EMBL" id="FMHG01000003">
    <property type="protein sequence ID" value="SCJ90073.1"/>
    <property type="molecule type" value="Genomic_DNA"/>
</dbReference>
<evidence type="ECO:0000259" key="13">
    <source>
        <dbReference type="Pfam" id="PF08245"/>
    </source>
</evidence>
<dbReference type="NCBIfam" id="TIGR01499">
    <property type="entry name" value="folC"/>
    <property type="match status" value="1"/>
</dbReference>
<evidence type="ECO:0000313" key="14">
    <source>
        <dbReference type="EMBL" id="SCJ90073.1"/>
    </source>
</evidence>